<dbReference type="OrthoDB" id="8858707at2"/>
<dbReference type="SUPFAM" id="SSF55781">
    <property type="entry name" value="GAF domain-like"/>
    <property type="match status" value="1"/>
</dbReference>
<keyword evidence="7" id="KW-1185">Reference proteome</keyword>
<comment type="caution">
    <text evidence="6">The sequence shown here is derived from an EMBL/GenBank/DDBJ whole genome shotgun (WGS) entry which is preliminary data.</text>
</comment>
<dbReference type="Gene3D" id="3.30.450.40">
    <property type="match status" value="1"/>
</dbReference>
<name>A0A4Z0BTZ0_9BURK</name>
<gene>
    <name evidence="6" type="ORF">EZ313_16030</name>
</gene>
<protein>
    <submittedName>
        <fullName evidence="6">IclR family transcriptional regulator</fullName>
    </submittedName>
</protein>
<dbReference type="PROSITE" id="PS51077">
    <property type="entry name" value="HTH_ICLR"/>
    <property type="match status" value="1"/>
</dbReference>
<dbReference type="PANTHER" id="PTHR30136">
    <property type="entry name" value="HELIX-TURN-HELIX TRANSCRIPTIONAL REGULATOR, ICLR FAMILY"/>
    <property type="match status" value="1"/>
</dbReference>
<evidence type="ECO:0000256" key="1">
    <source>
        <dbReference type="ARBA" id="ARBA00023015"/>
    </source>
</evidence>
<evidence type="ECO:0000259" key="5">
    <source>
        <dbReference type="PROSITE" id="PS51078"/>
    </source>
</evidence>
<dbReference type="GO" id="GO:0003677">
    <property type="term" value="F:DNA binding"/>
    <property type="evidence" value="ECO:0007669"/>
    <property type="project" value="UniProtKB-KW"/>
</dbReference>
<dbReference type="AlphaFoldDB" id="A0A4Z0BTZ0"/>
<evidence type="ECO:0000256" key="3">
    <source>
        <dbReference type="ARBA" id="ARBA00023163"/>
    </source>
</evidence>
<dbReference type="InterPro" id="IPR005471">
    <property type="entry name" value="Tscrpt_reg_IclR_N"/>
</dbReference>
<accession>A0A4Z0BTZ0</accession>
<dbReference type="Pfam" id="PF01614">
    <property type="entry name" value="IclR_C"/>
    <property type="match status" value="1"/>
</dbReference>
<dbReference type="EMBL" id="SMLM01000002">
    <property type="protein sequence ID" value="TFZ02753.1"/>
    <property type="molecule type" value="Genomic_DNA"/>
</dbReference>
<reference evidence="6 7" key="1">
    <citation type="submission" date="2019-03" db="EMBL/GenBank/DDBJ databases">
        <title>Ramlibacter henchirensis DSM 14656, whole genome shotgun sequence.</title>
        <authorList>
            <person name="Zhang X."/>
            <person name="Feng G."/>
            <person name="Zhu H."/>
        </authorList>
    </citation>
    <scope>NUCLEOTIDE SEQUENCE [LARGE SCALE GENOMIC DNA]</scope>
    <source>
        <strain evidence="6 7">DSM 14656</strain>
    </source>
</reference>
<dbReference type="PROSITE" id="PS51078">
    <property type="entry name" value="ICLR_ED"/>
    <property type="match status" value="1"/>
</dbReference>
<keyword evidence="1" id="KW-0805">Transcription regulation</keyword>
<proteinExistence type="predicted"/>
<organism evidence="6 7">
    <name type="scientific">Ramlibacter henchirensis</name>
    <dbReference type="NCBI Taxonomy" id="204072"/>
    <lineage>
        <taxon>Bacteria</taxon>
        <taxon>Pseudomonadati</taxon>
        <taxon>Pseudomonadota</taxon>
        <taxon>Betaproteobacteria</taxon>
        <taxon>Burkholderiales</taxon>
        <taxon>Comamonadaceae</taxon>
        <taxon>Ramlibacter</taxon>
    </lineage>
</organism>
<feature type="domain" description="HTH iclR-type" evidence="4">
    <location>
        <begin position="6"/>
        <end position="75"/>
    </location>
</feature>
<dbReference type="GO" id="GO:0045892">
    <property type="term" value="P:negative regulation of DNA-templated transcription"/>
    <property type="evidence" value="ECO:0007669"/>
    <property type="project" value="TreeGrafter"/>
</dbReference>
<dbReference type="InterPro" id="IPR029016">
    <property type="entry name" value="GAF-like_dom_sf"/>
</dbReference>
<feature type="domain" description="IclR-ED" evidence="5">
    <location>
        <begin position="69"/>
        <end position="250"/>
    </location>
</feature>
<dbReference type="Proteomes" id="UP000298180">
    <property type="component" value="Unassembled WGS sequence"/>
</dbReference>
<evidence type="ECO:0000313" key="6">
    <source>
        <dbReference type="EMBL" id="TFZ02753.1"/>
    </source>
</evidence>
<dbReference type="RefSeq" id="WP_135264277.1">
    <property type="nucleotide sequence ID" value="NZ_SMLM01000002.1"/>
</dbReference>
<dbReference type="InterPro" id="IPR050707">
    <property type="entry name" value="HTH_MetabolicPath_Reg"/>
</dbReference>
<dbReference type="Pfam" id="PF09339">
    <property type="entry name" value="HTH_IclR"/>
    <property type="match status" value="1"/>
</dbReference>
<keyword evidence="3" id="KW-0804">Transcription</keyword>
<dbReference type="Gene3D" id="1.10.10.10">
    <property type="entry name" value="Winged helix-like DNA-binding domain superfamily/Winged helix DNA-binding domain"/>
    <property type="match status" value="1"/>
</dbReference>
<evidence type="ECO:0000259" key="4">
    <source>
        <dbReference type="PROSITE" id="PS51077"/>
    </source>
</evidence>
<dbReference type="InterPro" id="IPR036388">
    <property type="entry name" value="WH-like_DNA-bd_sf"/>
</dbReference>
<dbReference type="InterPro" id="IPR014757">
    <property type="entry name" value="Tscrpt_reg_IclR_C"/>
</dbReference>
<dbReference type="InterPro" id="IPR036390">
    <property type="entry name" value="WH_DNA-bd_sf"/>
</dbReference>
<dbReference type="PANTHER" id="PTHR30136:SF35">
    <property type="entry name" value="HTH-TYPE TRANSCRIPTIONAL REGULATOR RV1719"/>
    <property type="match status" value="1"/>
</dbReference>
<dbReference type="SUPFAM" id="SSF46785">
    <property type="entry name" value="Winged helix' DNA-binding domain"/>
    <property type="match status" value="1"/>
</dbReference>
<keyword evidence="2" id="KW-0238">DNA-binding</keyword>
<evidence type="ECO:0000256" key="2">
    <source>
        <dbReference type="ARBA" id="ARBA00023125"/>
    </source>
</evidence>
<sequence length="250" mass="27642">MSNVAVTAVERVLDIFEAFDKVQKPLSLTDLAEMTGIPKSSCHAIVGTLTARGYLYSLTRPRALYPTRRFFDLARSIHEKDPFVERVMPMLERLRDASRETVILGKRQGDAVIYLQVVESPHSIRYSAKPGEFKPLHSSAIGKALLGSLKEAELRAQMSGRALPAITGATLTDQEALIADILESRRRGYFLTRGENVPDVWAVSAFLSVHSETLAVAVAGPRHRMEANVTEHAQLLLATCGFIARQWTKA</sequence>
<dbReference type="GO" id="GO:0003700">
    <property type="term" value="F:DNA-binding transcription factor activity"/>
    <property type="evidence" value="ECO:0007669"/>
    <property type="project" value="TreeGrafter"/>
</dbReference>
<dbReference type="SMART" id="SM00346">
    <property type="entry name" value="HTH_ICLR"/>
    <property type="match status" value="1"/>
</dbReference>
<evidence type="ECO:0000313" key="7">
    <source>
        <dbReference type="Proteomes" id="UP000298180"/>
    </source>
</evidence>